<feature type="compositionally biased region" description="Basic and acidic residues" evidence="1">
    <location>
        <begin position="191"/>
        <end position="201"/>
    </location>
</feature>
<gene>
    <name evidence="2" type="ORF">B0T20DRAFT_7004</name>
</gene>
<accession>A0AAE0PMN3</accession>
<feature type="region of interest" description="Disordered" evidence="1">
    <location>
        <begin position="145"/>
        <end position="164"/>
    </location>
</feature>
<name>A0AAE0PMN3_SORBR</name>
<feature type="compositionally biased region" description="Basic and acidic residues" evidence="1">
    <location>
        <begin position="94"/>
        <end position="104"/>
    </location>
</feature>
<evidence type="ECO:0000256" key="1">
    <source>
        <dbReference type="SAM" id="MobiDB-lite"/>
    </source>
</evidence>
<dbReference type="EMBL" id="JAUTDP010000001">
    <property type="protein sequence ID" value="KAK3402753.1"/>
    <property type="molecule type" value="Genomic_DNA"/>
</dbReference>
<organism evidence="2 3">
    <name type="scientific">Sordaria brevicollis</name>
    <dbReference type="NCBI Taxonomy" id="83679"/>
    <lineage>
        <taxon>Eukaryota</taxon>
        <taxon>Fungi</taxon>
        <taxon>Dikarya</taxon>
        <taxon>Ascomycota</taxon>
        <taxon>Pezizomycotina</taxon>
        <taxon>Sordariomycetes</taxon>
        <taxon>Sordariomycetidae</taxon>
        <taxon>Sordariales</taxon>
        <taxon>Sordariaceae</taxon>
        <taxon>Sordaria</taxon>
    </lineage>
</organism>
<reference evidence="2" key="2">
    <citation type="submission" date="2023-07" db="EMBL/GenBank/DDBJ databases">
        <authorList>
            <consortium name="Lawrence Berkeley National Laboratory"/>
            <person name="Haridas S."/>
            <person name="Hensen N."/>
            <person name="Bonometti L."/>
            <person name="Westerberg I."/>
            <person name="Brannstrom I.O."/>
            <person name="Guillou S."/>
            <person name="Cros-Aarteil S."/>
            <person name="Calhoun S."/>
            <person name="Kuo A."/>
            <person name="Mondo S."/>
            <person name="Pangilinan J."/>
            <person name="Riley R."/>
            <person name="LaButti K."/>
            <person name="Andreopoulos B."/>
            <person name="Lipzen A."/>
            <person name="Chen C."/>
            <person name="Yanf M."/>
            <person name="Daum C."/>
            <person name="Ng V."/>
            <person name="Clum A."/>
            <person name="Steindorff A."/>
            <person name="Ohm R."/>
            <person name="Martin F."/>
            <person name="Silar P."/>
            <person name="Natvig D."/>
            <person name="Lalanne C."/>
            <person name="Gautier V."/>
            <person name="Ament-velasquez S.L."/>
            <person name="Kruys A."/>
            <person name="Hutchinson M.I."/>
            <person name="Powell A.J."/>
            <person name="Barry K."/>
            <person name="Miller A.N."/>
            <person name="Grigoriev I.V."/>
            <person name="Debuchy R."/>
            <person name="Gladieux P."/>
            <person name="Thoren M.H."/>
            <person name="Johannesson H."/>
        </authorList>
    </citation>
    <scope>NUCLEOTIDE SEQUENCE</scope>
    <source>
        <strain evidence="2">FGSC 1904</strain>
    </source>
</reference>
<feature type="compositionally biased region" description="Basic and acidic residues" evidence="1">
    <location>
        <begin position="114"/>
        <end position="131"/>
    </location>
</feature>
<feature type="region of interest" description="Disordered" evidence="1">
    <location>
        <begin position="190"/>
        <end position="229"/>
    </location>
</feature>
<protein>
    <submittedName>
        <fullName evidence="2">Uncharacterized protein</fullName>
    </submittedName>
</protein>
<feature type="region of interest" description="Disordered" evidence="1">
    <location>
        <begin position="86"/>
        <end position="136"/>
    </location>
</feature>
<feature type="compositionally biased region" description="Polar residues" evidence="1">
    <location>
        <begin position="202"/>
        <end position="222"/>
    </location>
</feature>
<proteinExistence type="predicted"/>
<dbReference type="Proteomes" id="UP001281003">
    <property type="component" value="Unassembled WGS sequence"/>
</dbReference>
<evidence type="ECO:0000313" key="2">
    <source>
        <dbReference type="EMBL" id="KAK3402753.1"/>
    </source>
</evidence>
<comment type="caution">
    <text evidence="2">The sequence shown here is derived from an EMBL/GenBank/DDBJ whole genome shotgun (WGS) entry which is preliminary data.</text>
</comment>
<feature type="compositionally biased region" description="Low complexity" evidence="1">
    <location>
        <begin position="471"/>
        <end position="481"/>
    </location>
</feature>
<sequence>MVVRIEDMKPMLMNVNGEEIPLPNRFTFDIRPRCWNSEHSDGSSSSTFGELRRVLDPRLLSGKISSDWLSISHELPDDIQALLHTTRDSQSSDTKSHEPEECKQDVCSVSNEAQDSKDSTGEPEPSETKTQDDEEVRFRNMINRLQKRLPTPSLAKPGQPSIKLQPADPAILSAKLKNGAVFENTQLSRVTELHPERKGRSSDSGYASGSTPSCTIHYTTPENSKDSHDEPAVVIKPSMEPQSATKKLNPAAAEFKISTDSLHLPVLTPKKLSRGPLTSLLFNPAPDAAVVAPAPSVDKQQAAQMEEKPGGGDDKMQKQEQSSPVKSGAKTKQQKAPQVLHMQQPLIPLTQHPSHPVPRNVNLMAGTHPSLNLQPQKPNPALPFMPAPWLGGLNMGNFGTFPPSSAPSMAVPPFNVPPADMAATLGAGTFLPSMRPLIPPFAPPPVGGPGSMYPQATLPGMPQAPPTVPLAGAGQPAQAGPKVDRPYFPVTTKPRVPDPIKQQQYEEYLEWRKANEPGYHIKCKIRQANRVVRQHQHQVQAPQLEEPGITMAWKAIAEKAKAVVGAAEARRAAERKSKQNSVALEFKAKVYEKVLADAGKKDDKGKSENKNDNEDSEKKVEDKQGAEKVSEIATEKVEKMAEQVAGKSAEKTE</sequence>
<feature type="compositionally biased region" description="Basic and acidic residues" evidence="1">
    <location>
        <begin position="305"/>
        <end position="318"/>
    </location>
</feature>
<reference evidence="2" key="1">
    <citation type="journal article" date="2023" name="Mol. Phylogenet. Evol.">
        <title>Genome-scale phylogeny and comparative genomics of the fungal order Sordariales.</title>
        <authorList>
            <person name="Hensen N."/>
            <person name="Bonometti L."/>
            <person name="Westerberg I."/>
            <person name="Brannstrom I.O."/>
            <person name="Guillou S."/>
            <person name="Cros-Aarteil S."/>
            <person name="Calhoun S."/>
            <person name="Haridas S."/>
            <person name="Kuo A."/>
            <person name="Mondo S."/>
            <person name="Pangilinan J."/>
            <person name="Riley R."/>
            <person name="LaButti K."/>
            <person name="Andreopoulos B."/>
            <person name="Lipzen A."/>
            <person name="Chen C."/>
            <person name="Yan M."/>
            <person name="Daum C."/>
            <person name="Ng V."/>
            <person name="Clum A."/>
            <person name="Steindorff A."/>
            <person name="Ohm R.A."/>
            <person name="Martin F."/>
            <person name="Silar P."/>
            <person name="Natvig D.O."/>
            <person name="Lalanne C."/>
            <person name="Gautier V."/>
            <person name="Ament-Velasquez S.L."/>
            <person name="Kruys A."/>
            <person name="Hutchinson M.I."/>
            <person name="Powell A.J."/>
            <person name="Barry K."/>
            <person name="Miller A.N."/>
            <person name="Grigoriev I.V."/>
            <person name="Debuchy R."/>
            <person name="Gladieux P."/>
            <person name="Hiltunen Thoren M."/>
            <person name="Johannesson H."/>
        </authorList>
    </citation>
    <scope>NUCLEOTIDE SEQUENCE</scope>
    <source>
        <strain evidence="2">FGSC 1904</strain>
    </source>
</reference>
<feature type="region of interest" description="Disordered" evidence="1">
    <location>
        <begin position="293"/>
        <end position="337"/>
    </location>
</feature>
<feature type="compositionally biased region" description="Polar residues" evidence="1">
    <location>
        <begin position="319"/>
        <end position="336"/>
    </location>
</feature>
<feature type="region of interest" description="Disordered" evidence="1">
    <location>
        <begin position="470"/>
        <end position="496"/>
    </location>
</feature>
<evidence type="ECO:0000313" key="3">
    <source>
        <dbReference type="Proteomes" id="UP001281003"/>
    </source>
</evidence>
<feature type="region of interest" description="Disordered" evidence="1">
    <location>
        <begin position="597"/>
        <end position="653"/>
    </location>
</feature>
<dbReference type="AlphaFoldDB" id="A0AAE0PMN3"/>
<feature type="compositionally biased region" description="Basic and acidic residues" evidence="1">
    <location>
        <begin position="597"/>
        <end position="641"/>
    </location>
</feature>
<keyword evidence="3" id="KW-1185">Reference proteome</keyword>